<name>A0A256F2S5_9HYPH</name>
<organism evidence="1 2">
    <name type="scientific">Brucella grignonensis</name>
    <dbReference type="NCBI Taxonomy" id="94627"/>
    <lineage>
        <taxon>Bacteria</taxon>
        <taxon>Pseudomonadati</taxon>
        <taxon>Pseudomonadota</taxon>
        <taxon>Alphaproteobacteria</taxon>
        <taxon>Hyphomicrobiales</taxon>
        <taxon>Brucellaceae</taxon>
        <taxon>Brucella/Ochrobactrum group</taxon>
        <taxon>Brucella</taxon>
    </lineage>
</organism>
<keyword evidence="2" id="KW-1185">Reference proteome</keyword>
<proteinExistence type="predicted"/>
<accession>A0A256F2S5</accession>
<dbReference type="Proteomes" id="UP000216478">
    <property type="component" value="Unassembled WGS sequence"/>
</dbReference>
<evidence type="ECO:0000313" key="2">
    <source>
        <dbReference type="Proteomes" id="UP000216478"/>
    </source>
</evidence>
<protein>
    <submittedName>
        <fullName evidence="1">Uncharacterized protein</fullName>
    </submittedName>
</protein>
<gene>
    <name evidence="1" type="ORF">CEV33_2896</name>
</gene>
<sequence length="48" mass="5102">MIQRVGQFCNDAEIVCESTGGKDGNSGIYTLLSLPEPIGSIIDSFVLI</sequence>
<evidence type="ECO:0000313" key="1">
    <source>
        <dbReference type="EMBL" id="OYR09169.1"/>
    </source>
</evidence>
<reference evidence="1 2" key="1">
    <citation type="submission" date="2017-07" db="EMBL/GenBank/DDBJ databases">
        <title>Phylogenetic study on the rhizospheric bacterium Ochrobactrum sp. A44.</title>
        <authorList>
            <person name="Krzyzanowska D.M."/>
            <person name="Ossowicki A."/>
            <person name="Rajewska M."/>
            <person name="Maciag T."/>
            <person name="Kaczynski Z."/>
            <person name="Czerwicka M."/>
            <person name="Jafra S."/>
        </authorList>
    </citation>
    <scope>NUCLEOTIDE SEQUENCE [LARGE SCALE GENOMIC DNA]</scope>
    <source>
        <strain evidence="1 2">OgA9a</strain>
    </source>
</reference>
<comment type="caution">
    <text evidence="1">The sequence shown here is derived from an EMBL/GenBank/DDBJ whole genome shotgun (WGS) entry which is preliminary data.</text>
</comment>
<dbReference type="EMBL" id="NNRL01000164">
    <property type="protein sequence ID" value="OYR09169.1"/>
    <property type="molecule type" value="Genomic_DNA"/>
</dbReference>
<dbReference type="AlphaFoldDB" id="A0A256F2S5"/>